<evidence type="ECO:0000256" key="9">
    <source>
        <dbReference type="RuleBase" id="RU000477"/>
    </source>
</evidence>
<comment type="similarity">
    <text evidence="2 9">Belongs to the MIP/aquaporin (TC 1.A.8) family.</text>
</comment>
<evidence type="ECO:0000256" key="6">
    <source>
        <dbReference type="ARBA" id="ARBA00022989"/>
    </source>
</evidence>
<keyword evidence="4 9" id="KW-0812">Transmembrane</keyword>
<dbReference type="InterPro" id="IPR000425">
    <property type="entry name" value="MIP"/>
</dbReference>
<dbReference type="FunFam" id="1.20.1080.10:FF:000014">
    <property type="entry name" value="Aquaporin 1"/>
    <property type="match status" value="1"/>
</dbReference>
<evidence type="ECO:0000313" key="12">
    <source>
        <dbReference type="Proteomes" id="UP001201980"/>
    </source>
</evidence>
<dbReference type="Pfam" id="PF00230">
    <property type="entry name" value="MIP"/>
    <property type="match status" value="1"/>
</dbReference>
<comment type="catalytic activity">
    <reaction evidence="8">
        <text>H2O(in) = H2O(out)</text>
        <dbReference type="Rhea" id="RHEA:29667"/>
        <dbReference type="ChEBI" id="CHEBI:15377"/>
    </reaction>
</comment>
<keyword evidence="3 9" id="KW-0813">Transport</keyword>
<evidence type="ECO:0000256" key="3">
    <source>
        <dbReference type="ARBA" id="ARBA00022448"/>
    </source>
</evidence>
<feature type="transmembrane region" description="Helical" evidence="10">
    <location>
        <begin position="154"/>
        <end position="176"/>
    </location>
</feature>
<feature type="transmembrane region" description="Helical" evidence="10">
    <location>
        <begin position="314"/>
        <end position="334"/>
    </location>
</feature>
<sequence>MTNAERPSSGFLFRLWTLDRQTLRDVLTWKQTPHLERGLAAILLLIWNLNPKVLLPTGSSPTVFNMAADPSGSNTRAVTATQLQNVHTADTTIASSEIRSRLLIKKPGVRNEIVAFVSEFCGTFMFLFMAFTALQTSQNRGAVEPINQESKPGISSLMYIATAFGLSLLVNCWLFYRISGGMFNPAVALGLFLVGAITPVRLAVVFPAQLIGSIAASWALAGLLPGELEVGTELAPGVSTVQGLFIEMFLTTQLMITILLLAVEKHKATHIAPIGIGLSLFIGHLAGVYFTGASLNPCRSFGPATVSGFQSTQWIYWLGPCMGSILAVGVWKLLRHLEYQTTNPGQDFDDLESAAFKPPRWPTVVEVRRPIVHRSHTGNSIAKPDVESSH</sequence>
<feature type="transmembrane region" description="Helical" evidence="10">
    <location>
        <begin position="241"/>
        <end position="262"/>
    </location>
</feature>
<proteinExistence type="inferred from homology"/>
<keyword evidence="6 10" id="KW-1133">Transmembrane helix</keyword>
<feature type="transmembrane region" description="Helical" evidence="10">
    <location>
        <begin position="274"/>
        <end position="294"/>
    </location>
</feature>
<feature type="transmembrane region" description="Helical" evidence="10">
    <location>
        <begin position="113"/>
        <end position="134"/>
    </location>
</feature>
<evidence type="ECO:0000256" key="1">
    <source>
        <dbReference type="ARBA" id="ARBA00004141"/>
    </source>
</evidence>
<comment type="subcellular location">
    <subcellularLocation>
        <location evidence="1">Membrane</location>
        <topology evidence="1">Multi-pass membrane protein</topology>
    </subcellularLocation>
</comment>
<evidence type="ECO:0000256" key="4">
    <source>
        <dbReference type="ARBA" id="ARBA00022692"/>
    </source>
</evidence>
<evidence type="ECO:0000256" key="10">
    <source>
        <dbReference type="SAM" id="Phobius"/>
    </source>
</evidence>
<dbReference type="AlphaFoldDB" id="A0AAD5S0P1"/>
<dbReference type="Gene3D" id="1.20.1080.10">
    <property type="entry name" value="Glycerol uptake facilitator protein"/>
    <property type="match status" value="1"/>
</dbReference>
<protein>
    <submittedName>
        <fullName evidence="11">Aquaporin-like protein</fullName>
    </submittedName>
</protein>
<dbReference type="GO" id="GO:0015250">
    <property type="term" value="F:water channel activity"/>
    <property type="evidence" value="ECO:0007669"/>
    <property type="project" value="TreeGrafter"/>
</dbReference>
<evidence type="ECO:0000256" key="2">
    <source>
        <dbReference type="ARBA" id="ARBA00006175"/>
    </source>
</evidence>
<dbReference type="InterPro" id="IPR023271">
    <property type="entry name" value="Aquaporin-like"/>
</dbReference>
<dbReference type="Proteomes" id="UP001201980">
    <property type="component" value="Unassembled WGS sequence"/>
</dbReference>
<dbReference type="InterPro" id="IPR034294">
    <property type="entry name" value="Aquaporin_transptr"/>
</dbReference>
<keyword evidence="7 10" id="KW-0472">Membrane</keyword>
<keyword evidence="5" id="KW-0677">Repeat</keyword>
<dbReference type="PRINTS" id="PR00783">
    <property type="entry name" value="MINTRINSICP"/>
</dbReference>
<organism evidence="11 12">
    <name type="scientific">Zalerion maritima</name>
    <dbReference type="NCBI Taxonomy" id="339359"/>
    <lineage>
        <taxon>Eukaryota</taxon>
        <taxon>Fungi</taxon>
        <taxon>Dikarya</taxon>
        <taxon>Ascomycota</taxon>
        <taxon>Pezizomycotina</taxon>
        <taxon>Sordariomycetes</taxon>
        <taxon>Lulworthiomycetidae</taxon>
        <taxon>Lulworthiales</taxon>
        <taxon>Lulworthiaceae</taxon>
        <taxon>Zalerion</taxon>
    </lineage>
</organism>
<reference evidence="11" key="1">
    <citation type="submission" date="2022-07" db="EMBL/GenBank/DDBJ databases">
        <title>Draft genome sequence of Zalerion maritima ATCC 34329, a (micro)plastics degrading marine fungus.</title>
        <authorList>
            <person name="Paco A."/>
            <person name="Goncalves M.F.M."/>
            <person name="Rocha-Santos T.A.P."/>
            <person name="Alves A."/>
        </authorList>
    </citation>
    <scope>NUCLEOTIDE SEQUENCE</scope>
    <source>
        <strain evidence="11">ATCC 34329</strain>
    </source>
</reference>
<dbReference type="SUPFAM" id="SSF81338">
    <property type="entry name" value="Aquaporin-like"/>
    <property type="match status" value="1"/>
</dbReference>
<comment type="caution">
    <text evidence="11">The sequence shown here is derived from an EMBL/GenBank/DDBJ whole genome shotgun (WGS) entry which is preliminary data.</text>
</comment>
<accession>A0AAD5S0P1</accession>
<feature type="transmembrane region" description="Helical" evidence="10">
    <location>
        <begin position="188"/>
        <end position="221"/>
    </location>
</feature>
<evidence type="ECO:0000256" key="7">
    <source>
        <dbReference type="ARBA" id="ARBA00023136"/>
    </source>
</evidence>
<dbReference type="GO" id="GO:0005886">
    <property type="term" value="C:plasma membrane"/>
    <property type="evidence" value="ECO:0007669"/>
    <property type="project" value="TreeGrafter"/>
</dbReference>
<evidence type="ECO:0000256" key="8">
    <source>
        <dbReference type="ARBA" id="ARBA00034651"/>
    </source>
</evidence>
<evidence type="ECO:0000256" key="5">
    <source>
        <dbReference type="ARBA" id="ARBA00022737"/>
    </source>
</evidence>
<dbReference type="EMBL" id="JAKWBI020000090">
    <property type="protein sequence ID" value="KAJ2903125.1"/>
    <property type="molecule type" value="Genomic_DNA"/>
</dbReference>
<name>A0AAD5S0P1_9PEZI</name>
<keyword evidence="12" id="KW-1185">Reference proteome</keyword>
<dbReference type="PANTHER" id="PTHR19139:SF199">
    <property type="entry name" value="MIP17260P"/>
    <property type="match status" value="1"/>
</dbReference>
<evidence type="ECO:0000313" key="11">
    <source>
        <dbReference type="EMBL" id="KAJ2903125.1"/>
    </source>
</evidence>
<gene>
    <name evidence="11" type="ORF">MKZ38_010389</name>
</gene>
<dbReference type="PANTHER" id="PTHR19139">
    <property type="entry name" value="AQUAPORIN TRANSPORTER"/>
    <property type="match status" value="1"/>
</dbReference>